<sequence>MAAKSLDPETIKGKLLQGSFMNNGPVVSQLTDPIADTPMVITLDRLRPYEHNPRLNRNPLFDDLKASIRNRGLEAPPPITRRPGEAHYIIRNGGNTRLAILNELWTETRDEQFFRINCLFRPWPERGDIVALTGHLAENDMHGELTFIERALGIEQAKEFYQLETGEPVSQRELARLLAADGYPVSQSQISRMQDTVQHLLPAIPTVLYAGLGKPQIERLIALRRSAERTWQQQAPRDGIDFGGLFVEVLATFDDKPDFTFERFQDELIHHMQQPLDRDYNWLKLDILEGRAAQTRPTAPNVLPQTPQISSAPAAELLAETAASETAPETEHQYRPPSFPNSEGPRTETVPESSAAYMHAPDPLSDAQKQELIQAHIITPIPGMTPRIQAMKRQLAEATGEPIPDFDAACLQAIPVQVGGLHPVSDLWYIERQIDDPAELRQQIFGLVSDVANEVQTSVILSRSECGLGFVLGPQSGAAAPLTPMAAAAMRLIQSLDGQKHDELSFDLGQLLLGCPRHQSRAASADDRLSDQALVKIFRVVRLARRLIELEAST</sequence>
<dbReference type="EMBL" id="JPQT01000108">
    <property type="protein sequence ID" value="KFE50709.1"/>
    <property type="molecule type" value="Genomic_DNA"/>
</dbReference>
<dbReference type="InterPro" id="IPR036086">
    <property type="entry name" value="ParB/Sulfiredoxin_sf"/>
</dbReference>
<feature type="region of interest" description="Disordered" evidence="1">
    <location>
        <begin position="319"/>
        <end position="353"/>
    </location>
</feature>
<name>A0A085V5J6_PSESX</name>
<dbReference type="PATRIC" id="fig|317.174.peg.3036"/>
<organism evidence="2 3">
    <name type="scientific">Pseudomonas syringae</name>
    <dbReference type="NCBI Taxonomy" id="317"/>
    <lineage>
        <taxon>Bacteria</taxon>
        <taxon>Pseudomonadati</taxon>
        <taxon>Pseudomonadota</taxon>
        <taxon>Gammaproteobacteria</taxon>
        <taxon>Pseudomonadales</taxon>
        <taxon>Pseudomonadaceae</taxon>
        <taxon>Pseudomonas</taxon>
    </lineage>
</organism>
<comment type="caution">
    <text evidence="2">The sequence shown here is derived from an EMBL/GenBank/DDBJ whole genome shotgun (WGS) entry which is preliminary data.</text>
</comment>
<reference evidence="2 3" key="1">
    <citation type="submission" date="2014-07" db="EMBL/GenBank/DDBJ databases">
        <title>Draft Genome Sequences of Environmental Pseudomonas syringae strains.</title>
        <authorList>
            <person name="Baltrus D.A."/>
            <person name="Berge O."/>
            <person name="Morris C."/>
        </authorList>
    </citation>
    <scope>NUCLEOTIDE SEQUENCE [LARGE SCALE GENOMIC DNA]</scope>
    <source>
        <strain evidence="2 3">CEB003</strain>
    </source>
</reference>
<evidence type="ECO:0000313" key="2">
    <source>
        <dbReference type="EMBL" id="KFE50709.1"/>
    </source>
</evidence>
<proteinExistence type="predicted"/>
<dbReference type="SUPFAM" id="SSF110849">
    <property type="entry name" value="ParB/Sulfiredoxin"/>
    <property type="match status" value="1"/>
</dbReference>
<dbReference type="Proteomes" id="UP000028643">
    <property type="component" value="Unassembled WGS sequence"/>
</dbReference>
<evidence type="ECO:0000313" key="3">
    <source>
        <dbReference type="Proteomes" id="UP000028643"/>
    </source>
</evidence>
<dbReference type="RefSeq" id="WP_047575871.1">
    <property type="nucleotide sequence ID" value="NZ_JPQT01000108.1"/>
</dbReference>
<dbReference type="InterPro" id="IPR022304">
    <property type="entry name" value="ICE_PFGI_1_ParB"/>
</dbReference>
<gene>
    <name evidence="2" type="ORF">IV02_14850</name>
</gene>
<accession>A0A085V5J6</accession>
<evidence type="ECO:0000256" key="1">
    <source>
        <dbReference type="SAM" id="MobiDB-lite"/>
    </source>
</evidence>
<dbReference type="NCBIfam" id="TIGR03764">
    <property type="entry name" value="ICE_PFGI_1_parB"/>
    <property type="match status" value="1"/>
</dbReference>
<protein>
    <submittedName>
        <fullName evidence="2">Uncharacterized protein</fullName>
    </submittedName>
</protein>
<dbReference type="AlphaFoldDB" id="A0A085V5J6"/>